<protein>
    <recommendedName>
        <fullName evidence="1">Large polyvalent protein-associated domain-containing protein</fullName>
    </recommendedName>
</protein>
<accession>A0AAW4ZY86</accession>
<name>A0AAW4ZY86_PHOPO</name>
<dbReference type="AlphaFoldDB" id="A0AAW4ZY86"/>
<reference evidence="2" key="1">
    <citation type="submission" date="2019-11" db="EMBL/GenBank/DDBJ databases">
        <title>Comparative genomics of photobacteria reveal adaptation to distinct habitats.</title>
        <authorList>
            <person name="Fuertes-Perez S."/>
            <person name="Hilgarth M."/>
            <person name="Vogel R.F."/>
        </authorList>
    </citation>
    <scope>NUCLEOTIDE SEQUENCE</scope>
    <source>
        <strain evidence="2">TMW2.2145</strain>
    </source>
</reference>
<dbReference type="Pfam" id="PF18821">
    <property type="entry name" value="LPD7"/>
    <property type="match status" value="1"/>
</dbReference>
<feature type="domain" description="Large polyvalent protein-associated" evidence="1">
    <location>
        <begin position="653"/>
        <end position="737"/>
    </location>
</feature>
<proteinExistence type="predicted"/>
<dbReference type="InterPro" id="IPR040677">
    <property type="entry name" value="LPD7"/>
</dbReference>
<evidence type="ECO:0000313" key="2">
    <source>
        <dbReference type="EMBL" id="MCF2303443.1"/>
    </source>
</evidence>
<dbReference type="Proteomes" id="UP000813876">
    <property type="component" value="Unassembled WGS sequence"/>
</dbReference>
<gene>
    <name evidence="2" type="ORF">GLP33_17060</name>
</gene>
<organism evidence="2 3">
    <name type="scientific">Photobacterium phosphoreum</name>
    <dbReference type="NCBI Taxonomy" id="659"/>
    <lineage>
        <taxon>Bacteria</taxon>
        <taxon>Pseudomonadati</taxon>
        <taxon>Pseudomonadota</taxon>
        <taxon>Gammaproteobacteria</taxon>
        <taxon>Vibrionales</taxon>
        <taxon>Vibrionaceae</taxon>
        <taxon>Photobacterium</taxon>
    </lineage>
</organism>
<dbReference type="EMBL" id="WMCP01000026">
    <property type="protein sequence ID" value="MCF2303443.1"/>
    <property type="molecule type" value="Genomic_DNA"/>
</dbReference>
<dbReference type="RefSeq" id="WP_232581596.1">
    <property type="nucleotide sequence ID" value="NZ_WMCP01000026.1"/>
</dbReference>
<comment type="caution">
    <text evidence="2">The sequence shown here is derived from an EMBL/GenBank/DDBJ whole genome shotgun (WGS) entry which is preliminary data.</text>
</comment>
<sequence>MLARVTAGKAGIVEYLVDGIKNGRDFTRDELDNRITLDGNLELTDTILNAVSQDNRDNYYHITLSFKENDLTNEKISDVYQEYKKTLLSAYDESEYNIYAEIHQPKIKYYEDKKTGEMIERLPHVHIVIPKKNLMSNKDFNPFGEYTRIVSYQQAIQEKINYDYNLSSPFDNQREMVSKADLISRYKGDNFNGKSKELKSSILDTIHHKDIKTWDDFKKEVSALGEVSESNSRQGKYLKLKLPNKKKNIRLKDSCFTENYINHRKYKNIRPTENEVNKKVSEWVLTKSQEMKHVHSASDKFRKQYYSANKINQSEILTNRIKDYEQRYAIKSRRSKTSFELGFKRNRAKSFAEIPNGLPSLSKRNVVNRVSRQRAGAESILSNNANNNMDNKRECKYNDVRWTRDQLRGRRGINNYTSFSDMPIGLSSLAYKTPLSKDALKDVHYFSINNDDRGSVLKQIAKDENEQIAVNDELELFREIRKELTPKELLNNLKEFNVNQSDYKSFKVKDGSYRINVGNQNLNVSDFLTKHMNLSWSETKEILLSSYQKQLENNLNNNEVNCIIYKPSNSMITEYTVYDSITTFNYLKKIELQKENDMSALDRLRALRKDEQNEIVPKYKTFSFEEFFKQQSQLNSQSSFKMNDLIATKDLKNKVVDYKHAETGKTVFTDKGDRIHFSDKQPSESAVLAGLKMAAEKFGTVELKGTKEFKLSLLEQAAKNDIKIIFNPKSLQQQYQEIKAQVNNNNELTRSENQPQEIQKSHNVQEQMTNNLKDNNQTVVIDTPKESQENLTNVVEQNVPDNSYDHEELSKNIDQPESKNISNEDQFDSLITQATQKMDKALKVEDFNMDLSSDLENEAILLAQQAEKVAFDSGLLAEKTNDPFKNEMLNRQFEKEMYDITGGTDDFDYPPFEQENHYIEKSQHTISYRWNKDENVFDVKFNDKPIVATEISKEFVEQLRQQDKFLANFSSADIMKGQLLPSKVTNGAEPRTLTVNELGEKVVQEQEQQAKQLKM</sequence>
<evidence type="ECO:0000259" key="1">
    <source>
        <dbReference type="Pfam" id="PF18821"/>
    </source>
</evidence>
<evidence type="ECO:0000313" key="3">
    <source>
        <dbReference type="Proteomes" id="UP000813876"/>
    </source>
</evidence>